<dbReference type="EMBL" id="UINC01077376">
    <property type="protein sequence ID" value="SVC17442.1"/>
    <property type="molecule type" value="Genomic_DNA"/>
</dbReference>
<sequence>MYLSKMLFKSLRELPSDIELESHKIMLKSSM</sequence>
<feature type="non-terminal residue" evidence="1">
    <location>
        <position position="31"/>
    </location>
</feature>
<reference evidence="1" key="1">
    <citation type="submission" date="2018-05" db="EMBL/GenBank/DDBJ databases">
        <authorList>
            <person name="Lanie J.A."/>
            <person name="Ng W.-L."/>
            <person name="Kazmierczak K.M."/>
            <person name="Andrzejewski T.M."/>
            <person name="Davidsen T.M."/>
            <person name="Wayne K.J."/>
            <person name="Tettelin H."/>
            <person name="Glass J.I."/>
            <person name="Rusch D."/>
            <person name="Podicherti R."/>
            <person name="Tsui H.-C.T."/>
            <person name="Winkler M.E."/>
        </authorList>
    </citation>
    <scope>NUCLEOTIDE SEQUENCE</scope>
</reference>
<organism evidence="1">
    <name type="scientific">marine metagenome</name>
    <dbReference type="NCBI Taxonomy" id="408172"/>
    <lineage>
        <taxon>unclassified sequences</taxon>
        <taxon>metagenomes</taxon>
        <taxon>ecological metagenomes</taxon>
    </lineage>
</organism>
<dbReference type="AlphaFoldDB" id="A0A382K1T8"/>
<gene>
    <name evidence="1" type="ORF">METZ01_LOCUS270296</name>
</gene>
<accession>A0A382K1T8</accession>
<proteinExistence type="predicted"/>
<name>A0A382K1T8_9ZZZZ</name>
<evidence type="ECO:0000313" key="1">
    <source>
        <dbReference type="EMBL" id="SVC17442.1"/>
    </source>
</evidence>
<protein>
    <submittedName>
        <fullName evidence="1">Uncharacterized protein</fullName>
    </submittedName>
</protein>
<feature type="non-terminal residue" evidence="1">
    <location>
        <position position="1"/>
    </location>
</feature>